<dbReference type="InterPro" id="IPR046357">
    <property type="entry name" value="PPIase_dom_sf"/>
</dbReference>
<dbReference type="RefSeq" id="WP_091022810.1">
    <property type="nucleotide sequence ID" value="NZ_BKAE01000001.1"/>
</dbReference>
<dbReference type="PROSITE" id="PS51257">
    <property type="entry name" value="PROKAR_LIPOPROTEIN"/>
    <property type="match status" value="1"/>
</dbReference>
<dbReference type="PANTHER" id="PTHR43811">
    <property type="entry name" value="FKBP-TYPE PEPTIDYL-PROLYL CIS-TRANS ISOMERASE FKPA"/>
    <property type="match status" value="1"/>
</dbReference>
<proteinExistence type="inferred from homology"/>
<evidence type="ECO:0000256" key="1">
    <source>
        <dbReference type="ARBA" id="ARBA00000971"/>
    </source>
</evidence>
<evidence type="ECO:0000256" key="6">
    <source>
        <dbReference type="RuleBase" id="RU003915"/>
    </source>
</evidence>
<protein>
    <recommendedName>
        <fullName evidence="6">Peptidyl-prolyl cis-trans isomerase</fullName>
        <ecNumber evidence="6">5.2.1.8</ecNumber>
    </recommendedName>
</protein>
<evidence type="ECO:0000256" key="5">
    <source>
        <dbReference type="PROSITE-ProRule" id="PRU00277"/>
    </source>
</evidence>
<dbReference type="EC" id="5.2.1.8" evidence="6"/>
<accession>A0A1G9X7A0</accession>
<dbReference type="PANTHER" id="PTHR43811:SF19">
    <property type="entry name" value="39 KDA FK506-BINDING NUCLEAR PROTEIN"/>
    <property type="match status" value="1"/>
</dbReference>
<dbReference type="Proteomes" id="UP000199004">
    <property type="component" value="Unassembled WGS sequence"/>
</dbReference>
<feature type="chain" id="PRO_5011450100" description="Peptidyl-prolyl cis-trans isomerase" evidence="7">
    <location>
        <begin position="24"/>
        <end position="309"/>
    </location>
</feature>
<evidence type="ECO:0000256" key="2">
    <source>
        <dbReference type="ARBA" id="ARBA00006577"/>
    </source>
</evidence>
<dbReference type="EMBL" id="FNIC01000001">
    <property type="protein sequence ID" value="SDM92639.1"/>
    <property type="molecule type" value="Genomic_DNA"/>
</dbReference>
<dbReference type="STRING" id="1005944.SAMN05192576_1284"/>
<dbReference type="InterPro" id="IPR001179">
    <property type="entry name" value="PPIase_FKBP_dom"/>
</dbReference>
<dbReference type="OrthoDB" id="25996at2"/>
<dbReference type="SUPFAM" id="SSF54534">
    <property type="entry name" value="FKBP-like"/>
    <property type="match status" value="2"/>
</dbReference>
<dbReference type="PROSITE" id="PS50059">
    <property type="entry name" value="FKBP_PPIASE"/>
    <property type="match status" value="2"/>
</dbReference>
<dbReference type="GO" id="GO:0003755">
    <property type="term" value="F:peptidyl-prolyl cis-trans isomerase activity"/>
    <property type="evidence" value="ECO:0007669"/>
    <property type="project" value="UniProtKB-UniRule"/>
</dbReference>
<evidence type="ECO:0000256" key="3">
    <source>
        <dbReference type="ARBA" id="ARBA00023110"/>
    </source>
</evidence>
<evidence type="ECO:0000256" key="7">
    <source>
        <dbReference type="SAM" id="SignalP"/>
    </source>
</evidence>
<keyword evidence="4 5" id="KW-0413">Isomerase</keyword>
<feature type="signal peptide" evidence="7">
    <location>
        <begin position="1"/>
        <end position="23"/>
    </location>
</feature>
<dbReference type="Gene3D" id="3.10.50.40">
    <property type="match status" value="2"/>
</dbReference>
<dbReference type="AlphaFoldDB" id="A0A1G9X7A0"/>
<name>A0A1G9X7A0_9ACTN</name>
<comment type="similarity">
    <text evidence="2 6">Belongs to the FKBP-type PPIase family.</text>
</comment>
<comment type="catalytic activity">
    <reaction evidence="1 5 6">
        <text>[protein]-peptidylproline (omega=180) = [protein]-peptidylproline (omega=0)</text>
        <dbReference type="Rhea" id="RHEA:16237"/>
        <dbReference type="Rhea" id="RHEA-COMP:10747"/>
        <dbReference type="Rhea" id="RHEA-COMP:10748"/>
        <dbReference type="ChEBI" id="CHEBI:83833"/>
        <dbReference type="ChEBI" id="CHEBI:83834"/>
        <dbReference type="EC" id="5.2.1.8"/>
    </reaction>
</comment>
<keyword evidence="7" id="KW-0732">Signal</keyword>
<gene>
    <name evidence="9" type="ORF">SAMN05192576_1284</name>
</gene>
<dbReference type="Pfam" id="PF00254">
    <property type="entry name" value="FKBP_C"/>
    <property type="match status" value="2"/>
</dbReference>
<evidence type="ECO:0000313" key="9">
    <source>
        <dbReference type="EMBL" id="SDM92639.1"/>
    </source>
</evidence>
<feature type="domain" description="PPIase FKBP-type" evidence="8">
    <location>
        <begin position="78"/>
        <end position="168"/>
    </location>
</feature>
<evidence type="ECO:0000256" key="4">
    <source>
        <dbReference type="ARBA" id="ARBA00023235"/>
    </source>
</evidence>
<feature type="domain" description="PPIase FKBP-type" evidence="8">
    <location>
        <begin position="224"/>
        <end position="309"/>
    </location>
</feature>
<keyword evidence="10" id="KW-1185">Reference proteome</keyword>
<keyword evidence="3 5" id="KW-0697">Rotamase</keyword>
<reference evidence="9 10" key="1">
    <citation type="submission" date="2016-10" db="EMBL/GenBank/DDBJ databases">
        <authorList>
            <person name="de Groot N.N."/>
        </authorList>
    </citation>
    <scope>NUCLEOTIDE SEQUENCE [LARGE SCALE GENOMIC DNA]</scope>
    <source>
        <strain evidence="9 10">CGMCC 1.11147</strain>
    </source>
</reference>
<sequence>MLLRRAATLTLSALLLTSLTACGDDAGEGAEGAERLDSVTIEGEVGSAPKVTWEDQMSADEVEVETLIEGDGADVAEGDVLSIHYWIGNGFTERKSYSSYDEGGAPEQITVDDQLTPVFAEAFDDAKIGSRVAVTASAEEAFGQAGNTQLGIAPKDTVLVIIDVIEEYVPPAPVETPASKLPDPVFEKGEPVRFDFKGIAKPKPDGELLRSVLKEGTGKLVTTEMTVTANYLGQVYGADGPFDESYSKQPVPFALTGVVGGWTYGLSGLKVGTRVLLQIPPDLGYGAQDKENIPPNSTLYFIVDIISAK</sequence>
<evidence type="ECO:0000259" key="8">
    <source>
        <dbReference type="PROSITE" id="PS50059"/>
    </source>
</evidence>
<organism evidence="9 10">
    <name type="scientific">Nocardioides szechwanensis</name>
    <dbReference type="NCBI Taxonomy" id="1005944"/>
    <lineage>
        <taxon>Bacteria</taxon>
        <taxon>Bacillati</taxon>
        <taxon>Actinomycetota</taxon>
        <taxon>Actinomycetes</taxon>
        <taxon>Propionibacteriales</taxon>
        <taxon>Nocardioidaceae</taxon>
        <taxon>Nocardioides</taxon>
    </lineage>
</organism>
<evidence type="ECO:0000313" key="10">
    <source>
        <dbReference type="Proteomes" id="UP000199004"/>
    </source>
</evidence>